<feature type="transmembrane region" description="Helical" evidence="9">
    <location>
        <begin position="83"/>
        <end position="104"/>
    </location>
</feature>
<evidence type="ECO:0000313" key="12">
    <source>
        <dbReference type="Proteomes" id="UP000182121"/>
    </source>
</evidence>
<evidence type="ECO:0000256" key="7">
    <source>
        <dbReference type="ARBA" id="ARBA00023136"/>
    </source>
</evidence>
<keyword evidence="2" id="KW-0813">Transport</keyword>
<keyword evidence="4" id="KW-0997">Cell inner membrane</keyword>
<dbReference type="PANTHER" id="PTHR35011">
    <property type="entry name" value="2,3-DIKETO-L-GULONATE TRAP TRANSPORTER SMALL PERMEASE PROTEIN YIAM"/>
    <property type="match status" value="1"/>
</dbReference>
<evidence type="ECO:0000256" key="2">
    <source>
        <dbReference type="ARBA" id="ARBA00022448"/>
    </source>
</evidence>
<dbReference type="Proteomes" id="UP000182121">
    <property type="component" value="Unassembled WGS sequence"/>
</dbReference>
<evidence type="ECO:0000256" key="6">
    <source>
        <dbReference type="ARBA" id="ARBA00022989"/>
    </source>
</evidence>
<evidence type="ECO:0000313" key="11">
    <source>
        <dbReference type="EMBL" id="SEU08109.1"/>
    </source>
</evidence>
<comment type="caution">
    <text evidence="11">The sequence shown here is derived from an EMBL/GenBank/DDBJ whole genome shotgun (WGS) entry which is preliminary data.</text>
</comment>
<dbReference type="AlphaFoldDB" id="A0A1I0JFQ4"/>
<dbReference type="Pfam" id="PF04290">
    <property type="entry name" value="DctQ"/>
    <property type="match status" value="1"/>
</dbReference>
<reference evidence="11 12" key="1">
    <citation type="submission" date="2016-10" db="EMBL/GenBank/DDBJ databases">
        <authorList>
            <person name="Varghese N."/>
            <person name="Submissions S."/>
        </authorList>
    </citation>
    <scope>NUCLEOTIDE SEQUENCE [LARGE SCALE GENOMIC DNA]</scope>
    <source>
        <strain evidence="11 12">NLAE-zl-C196</strain>
    </source>
</reference>
<dbReference type="RefSeq" id="WP_074663878.1">
    <property type="nucleotide sequence ID" value="NZ_FOIO01000055.1"/>
</dbReference>
<keyword evidence="6 9" id="KW-1133">Transmembrane helix</keyword>
<dbReference type="GO" id="GO:0005886">
    <property type="term" value="C:plasma membrane"/>
    <property type="evidence" value="ECO:0007669"/>
    <property type="project" value="UniProtKB-SubCell"/>
</dbReference>
<evidence type="ECO:0000256" key="3">
    <source>
        <dbReference type="ARBA" id="ARBA00022475"/>
    </source>
</evidence>
<evidence type="ECO:0000256" key="4">
    <source>
        <dbReference type="ARBA" id="ARBA00022519"/>
    </source>
</evidence>
<feature type="domain" description="Tripartite ATP-independent periplasmic transporters DctQ component" evidence="10">
    <location>
        <begin position="23"/>
        <end position="150"/>
    </location>
</feature>
<dbReference type="PANTHER" id="PTHR35011:SF2">
    <property type="entry name" value="2,3-DIKETO-L-GULONATE TRAP TRANSPORTER SMALL PERMEASE PROTEIN YIAM"/>
    <property type="match status" value="1"/>
</dbReference>
<sequence length="158" mass="18024">MKTVYRNFCKWEEYLCCTMFFSMVVLVLCSAIARLINHPLAWSIDVAQLLLAWTCFIGADVAFRRDKLVGLDLFTRRLPQKVAQIISLVIRVIMFGALVIFIVYGVRLSIESWKRSFQTLTISYSFVTLSLPVASFLMSITAIIKIVDSVKMILDIAE</sequence>
<dbReference type="GO" id="GO:0022857">
    <property type="term" value="F:transmembrane transporter activity"/>
    <property type="evidence" value="ECO:0007669"/>
    <property type="project" value="TreeGrafter"/>
</dbReference>
<evidence type="ECO:0000256" key="5">
    <source>
        <dbReference type="ARBA" id="ARBA00022692"/>
    </source>
</evidence>
<evidence type="ECO:0000256" key="8">
    <source>
        <dbReference type="ARBA" id="ARBA00038436"/>
    </source>
</evidence>
<comment type="similarity">
    <text evidence="8">Belongs to the TRAP transporter small permease family.</text>
</comment>
<proteinExistence type="inferred from homology"/>
<evidence type="ECO:0000256" key="9">
    <source>
        <dbReference type="SAM" id="Phobius"/>
    </source>
</evidence>
<feature type="transmembrane region" description="Helical" evidence="9">
    <location>
        <begin position="12"/>
        <end position="36"/>
    </location>
</feature>
<keyword evidence="5 9" id="KW-0812">Transmembrane</keyword>
<keyword evidence="7 9" id="KW-0472">Membrane</keyword>
<dbReference type="InterPro" id="IPR007387">
    <property type="entry name" value="TRAP_DctQ"/>
</dbReference>
<dbReference type="InterPro" id="IPR055348">
    <property type="entry name" value="DctQ"/>
</dbReference>
<comment type="subcellular location">
    <subcellularLocation>
        <location evidence="1">Cell inner membrane</location>
        <topology evidence="1">Multi-pass membrane protein</topology>
    </subcellularLocation>
</comment>
<evidence type="ECO:0000256" key="1">
    <source>
        <dbReference type="ARBA" id="ARBA00004429"/>
    </source>
</evidence>
<feature type="transmembrane region" description="Helical" evidence="9">
    <location>
        <begin position="124"/>
        <end position="144"/>
    </location>
</feature>
<keyword evidence="3" id="KW-1003">Cell membrane</keyword>
<organism evidence="11 12">
    <name type="scientific">Enterocloster clostridioformis</name>
    <dbReference type="NCBI Taxonomy" id="1531"/>
    <lineage>
        <taxon>Bacteria</taxon>
        <taxon>Bacillati</taxon>
        <taxon>Bacillota</taxon>
        <taxon>Clostridia</taxon>
        <taxon>Lachnospirales</taxon>
        <taxon>Lachnospiraceae</taxon>
        <taxon>Enterocloster</taxon>
    </lineage>
</organism>
<dbReference type="EMBL" id="FOIO01000055">
    <property type="protein sequence ID" value="SEU08109.1"/>
    <property type="molecule type" value="Genomic_DNA"/>
</dbReference>
<feature type="transmembrane region" description="Helical" evidence="9">
    <location>
        <begin position="42"/>
        <end position="63"/>
    </location>
</feature>
<name>A0A1I0JFQ4_9FIRM</name>
<evidence type="ECO:0000259" key="10">
    <source>
        <dbReference type="Pfam" id="PF04290"/>
    </source>
</evidence>
<dbReference type="GO" id="GO:0015740">
    <property type="term" value="P:C4-dicarboxylate transport"/>
    <property type="evidence" value="ECO:0007669"/>
    <property type="project" value="TreeGrafter"/>
</dbReference>
<accession>A0A1I0JFQ4</accession>
<protein>
    <submittedName>
        <fullName evidence="11">TRAP-type C4-dicarboxylate transport system, small permease component</fullName>
    </submittedName>
</protein>
<gene>
    <name evidence="11" type="ORF">SAMN05216521_105514</name>
</gene>